<accession>X0SCS4</accession>
<gene>
    <name evidence="1" type="ORF">S01H1_08081</name>
</gene>
<protein>
    <submittedName>
        <fullName evidence="1">Uncharacterized protein</fullName>
    </submittedName>
</protein>
<proteinExistence type="predicted"/>
<dbReference type="AlphaFoldDB" id="X0SCS4"/>
<sequence length="120" mass="13604">MSEKFKMPTREDVKIYFDPAWTHYVSSLSPPRPGFALFSTTLEYQFFHPGTPENAEYVMLSTGWLHDSVWATISIPSAKKHLAEAVAKYVGLKILKTFPVGSVEFPAFSTIAMEAWEQLK</sequence>
<dbReference type="EMBL" id="BARS01004146">
    <property type="protein sequence ID" value="GAF73717.1"/>
    <property type="molecule type" value="Genomic_DNA"/>
</dbReference>
<comment type="caution">
    <text evidence="1">The sequence shown here is derived from an EMBL/GenBank/DDBJ whole genome shotgun (WGS) entry which is preliminary data.</text>
</comment>
<feature type="non-terminal residue" evidence="1">
    <location>
        <position position="120"/>
    </location>
</feature>
<evidence type="ECO:0000313" key="1">
    <source>
        <dbReference type="EMBL" id="GAF73717.1"/>
    </source>
</evidence>
<name>X0SCS4_9ZZZZ</name>
<reference evidence="1" key="1">
    <citation type="journal article" date="2014" name="Front. Microbiol.">
        <title>High frequency of phylogenetically diverse reductive dehalogenase-homologous genes in deep subseafloor sedimentary metagenomes.</title>
        <authorList>
            <person name="Kawai M."/>
            <person name="Futagami T."/>
            <person name="Toyoda A."/>
            <person name="Takaki Y."/>
            <person name="Nishi S."/>
            <person name="Hori S."/>
            <person name="Arai W."/>
            <person name="Tsubouchi T."/>
            <person name="Morono Y."/>
            <person name="Uchiyama I."/>
            <person name="Ito T."/>
            <person name="Fujiyama A."/>
            <person name="Inagaki F."/>
            <person name="Takami H."/>
        </authorList>
    </citation>
    <scope>NUCLEOTIDE SEQUENCE</scope>
    <source>
        <strain evidence="1">Expedition CK06-06</strain>
    </source>
</reference>
<organism evidence="1">
    <name type="scientific">marine sediment metagenome</name>
    <dbReference type="NCBI Taxonomy" id="412755"/>
    <lineage>
        <taxon>unclassified sequences</taxon>
        <taxon>metagenomes</taxon>
        <taxon>ecological metagenomes</taxon>
    </lineage>
</organism>